<protein>
    <submittedName>
        <fullName evidence="1">Uncharacterized protein</fullName>
    </submittedName>
</protein>
<evidence type="ECO:0000313" key="1">
    <source>
        <dbReference type="EMBL" id="KKL94793.1"/>
    </source>
</evidence>
<sequence length="151" mass="17616">MDRERREGLDNLADELIDNIIRTPDEEILNEVKEDCGDSAHDANRVRDLLDKSKRKIRLEKIKKAFTHPFVGGSVTDDVLWLTAEINKADKEIEFRNGVMNRQKSALDEKHKEIERLKKNKQYFVKLFCNQGTQYCHVCEDKSCGDNINKH</sequence>
<proteinExistence type="predicted"/>
<gene>
    <name evidence="1" type="ORF">LCGC14_1861130</name>
</gene>
<reference evidence="1" key="1">
    <citation type="journal article" date="2015" name="Nature">
        <title>Complex archaea that bridge the gap between prokaryotes and eukaryotes.</title>
        <authorList>
            <person name="Spang A."/>
            <person name="Saw J.H."/>
            <person name="Jorgensen S.L."/>
            <person name="Zaremba-Niedzwiedzka K."/>
            <person name="Martijn J."/>
            <person name="Lind A.E."/>
            <person name="van Eijk R."/>
            <person name="Schleper C."/>
            <person name="Guy L."/>
            <person name="Ettema T.J."/>
        </authorList>
    </citation>
    <scope>NUCLEOTIDE SEQUENCE</scope>
</reference>
<comment type="caution">
    <text evidence="1">The sequence shown here is derived from an EMBL/GenBank/DDBJ whole genome shotgun (WGS) entry which is preliminary data.</text>
</comment>
<dbReference type="EMBL" id="LAZR01018835">
    <property type="protein sequence ID" value="KKL94793.1"/>
    <property type="molecule type" value="Genomic_DNA"/>
</dbReference>
<organism evidence="1">
    <name type="scientific">marine sediment metagenome</name>
    <dbReference type="NCBI Taxonomy" id="412755"/>
    <lineage>
        <taxon>unclassified sequences</taxon>
        <taxon>metagenomes</taxon>
        <taxon>ecological metagenomes</taxon>
    </lineage>
</organism>
<name>A0A0F9G7Z2_9ZZZZ</name>
<dbReference type="AlphaFoldDB" id="A0A0F9G7Z2"/>
<accession>A0A0F9G7Z2</accession>